<accession>A0A8J1LMN6</accession>
<gene>
    <name evidence="9" type="primary">LOC121397573</name>
</gene>
<reference evidence="9" key="1">
    <citation type="submission" date="2025-08" db="UniProtKB">
        <authorList>
            <consortium name="RefSeq"/>
        </authorList>
    </citation>
    <scope>IDENTIFICATION</scope>
    <source>
        <strain evidence="9">J_2021</strain>
        <tissue evidence="9">Erythrocytes</tissue>
    </source>
</reference>
<evidence type="ECO:0000256" key="2">
    <source>
        <dbReference type="ARBA" id="ARBA00022729"/>
    </source>
</evidence>
<comment type="subcellular location">
    <subcellularLocation>
        <location evidence="1">Membrane</location>
    </subcellularLocation>
</comment>
<feature type="signal peptide" evidence="6">
    <location>
        <begin position="1"/>
        <end position="23"/>
    </location>
</feature>
<evidence type="ECO:0000313" key="9">
    <source>
        <dbReference type="RefSeq" id="XP_041430419.1"/>
    </source>
</evidence>
<keyword evidence="5" id="KW-0812">Transmembrane</keyword>
<feature type="transmembrane region" description="Helical" evidence="5">
    <location>
        <begin position="226"/>
        <end position="250"/>
    </location>
</feature>
<feature type="domain" description="Ig-like" evidence="7">
    <location>
        <begin position="131"/>
        <end position="213"/>
    </location>
</feature>
<dbReference type="Gene3D" id="2.60.40.10">
    <property type="entry name" value="Immunoglobulins"/>
    <property type="match status" value="2"/>
</dbReference>
<dbReference type="RefSeq" id="XP_041430419.1">
    <property type="nucleotide sequence ID" value="XM_041574485.1"/>
</dbReference>
<dbReference type="CDD" id="cd00096">
    <property type="entry name" value="Ig"/>
    <property type="match status" value="1"/>
</dbReference>
<dbReference type="AlphaFoldDB" id="A0A8J1LMN6"/>
<keyword evidence="4" id="KW-0325">Glycoprotein</keyword>
<dbReference type="SUPFAM" id="SSF48726">
    <property type="entry name" value="Immunoglobulin"/>
    <property type="match status" value="1"/>
</dbReference>
<name>A0A8J1LMN6_XENLA</name>
<feature type="chain" id="PRO_5035260414" evidence="6">
    <location>
        <begin position="24"/>
        <end position="331"/>
    </location>
</feature>
<dbReference type="OrthoDB" id="9835793at2759"/>
<proteinExistence type="predicted"/>
<keyword evidence="2 6" id="KW-0732">Signal</keyword>
<dbReference type="InterPro" id="IPR036179">
    <property type="entry name" value="Ig-like_dom_sf"/>
</dbReference>
<dbReference type="GeneID" id="121397573"/>
<dbReference type="GO" id="GO:0006955">
    <property type="term" value="P:immune response"/>
    <property type="evidence" value="ECO:0000318"/>
    <property type="project" value="GO_Central"/>
</dbReference>
<keyword evidence="3 5" id="KW-0472">Membrane</keyword>
<organism evidence="8 9">
    <name type="scientific">Xenopus laevis</name>
    <name type="common">African clawed frog</name>
    <dbReference type="NCBI Taxonomy" id="8355"/>
    <lineage>
        <taxon>Eukaryota</taxon>
        <taxon>Metazoa</taxon>
        <taxon>Chordata</taxon>
        <taxon>Craniata</taxon>
        <taxon>Vertebrata</taxon>
        <taxon>Euteleostomi</taxon>
        <taxon>Amphibia</taxon>
        <taxon>Batrachia</taxon>
        <taxon>Anura</taxon>
        <taxon>Pipoidea</taxon>
        <taxon>Pipidae</taxon>
        <taxon>Xenopodinae</taxon>
        <taxon>Xenopus</taxon>
        <taxon>Xenopus</taxon>
    </lineage>
</organism>
<dbReference type="KEGG" id="xla:121397573"/>
<keyword evidence="8" id="KW-1185">Reference proteome</keyword>
<dbReference type="PANTHER" id="PTHR12080">
    <property type="entry name" value="SIGNALING LYMPHOCYTIC ACTIVATION MOLECULE"/>
    <property type="match status" value="1"/>
</dbReference>
<evidence type="ECO:0000256" key="6">
    <source>
        <dbReference type="SAM" id="SignalP"/>
    </source>
</evidence>
<evidence type="ECO:0000256" key="3">
    <source>
        <dbReference type="ARBA" id="ARBA00023136"/>
    </source>
</evidence>
<evidence type="ECO:0000313" key="8">
    <source>
        <dbReference type="Proteomes" id="UP000186698"/>
    </source>
</evidence>
<dbReference type="PANTHER" id="PTHR12080:SF134">
    <property type="entry name" value="CD48 ANTIGEN"/>
    <property type="match status" value="1"/>
</dbReference>
<dbReference type="GO" id="GO:0016020">
    <property type="term" value="C:membrane"/>
    <property type="evidence" value="ECO:0007669"/>
    <property type="project" value="UniProtKB-SubCell"/>
</dbReference>
<evidence type="ECO:0000259" key="7">
    <source>
        <dbReference type="PROSITE" id="PS50835"/>
    </source>
</evidence>
<dbReference type="PROSITE" id="PS50835">
    <property type="entry name" value="IG_LIKE"/>
    <property type="match status" value="1"/>
</dbReference>
<dbReference type="InterPro" id="IPR015631">
    <property type="entry name" value="CD2/SLAM_rcpt"/>
</dbReference>
<sequence>MCCFSYCLLLLLLLLLSLDYGCTNYNGQDKEYKTIKGTIGKPLYLPSNITNPNLKHWLKKVTNNARTKILLYDPKNKEKYVSNEVPFRFNTSKMVFEILRVQRKHEGRYIIIEEGDGELELDKFHIKVYEPITNVSIGQTETPMMNDSCLITLNCTTLGGDDVIYNWTQNREYLQNNSSVLEVTLLPDSASVSYTCRATNPVSHGFASINPLATRCSTKSEQRWDILLKVVVAILLAVLALTLLTVLYIYQPTKKGSFSLDPQRQHPVPEPYPEPEPVQTEINTVYAAVQKMQAPVHSPTAGPCTIYELAGPVGNHSHQSAYPERTSGFNS</sequence>
<evidence type="ECO:0000256" key="4">
    <source>
        <dbReference type="ARBA" id="ARBA00023180"/>
    </source>
</evidence>
<dbReference type="Proteomes" id="UP000186698">
    <property type="component" value="Chromosome 8S"/>
</dbReference>
<dbReference type="InterPro" id="IPR013783">
    <property type="entry name" value="Ig-like_fold"/>
</dbReference>
<evidence type="ECO:0000256" key="5">
    <source>
        <dbReference type="SAM" id="Phobius"/>
    </source>
</evidence>
<evidence type="ECO:0000256" key="1">
    <source>
        <dbReference type="ARBA" id="ARBA00004370"/>
    </source>
</evidence>
<protein>
    <submittedName>
        <fullName evidence="9">CD48 antigen-like</fullName>
    </submittedName>
</protein>
<dbReference type="InterPro" id="IPR007110">
    <property type="entry name" value="Ig-like_dom"/>
</dbReference>
<keyword evidence="5" id="KW-1133">Transmembrane helix</keyword>